<sequence length="121" mass="13297">MCSARDGGGPVSVQPRLLPWNGTNGQPCYLVPGEEGTGHVSKLADEMETFHLRMATELLGHALELLGNPKAEVEELRFLSNRMIEALRDVLRIAESRGLRLDLPNEDKSDGQDQESRGGDE</sequence>
<evidence type="ECO:0000313" key="2">
    <source>
        <dbReference type="EMBL" id="MBL1117107.1"/>
    </source>
</evidence>
<accession>A0ABS1PXD1</accession>
<dbReference type="EMBL" id="JAERRG010000016">
    <property type="protein sequence ID" value="MBL1117107.1"/>
    <property type="molecule type" value="Genomic_DNA"/>
</dbReference>
<name>A0ABS1PXD1_9ACTN</name>
<reference evidence="2 3" key="1">
    <citation type="submission" date="2021-01" db="EMBL/GenBank/DDBJ databases">
        <title>WGS of actinomycetes isolated from Thailand.</title>
        <authorList>
            <person name="Thawai C."/>
        </authorList>
    </citation>
    <scope>NUCLEOTIDE SEQUENCE [LARGE SCALE GENOMIC DNA]</scope>
    <source>
        <strain evidence="2 3">CA3R110</strain>
    </source>
</reference>
<feature type="region of interest" description="Disordered" evidence="1">
    <location>
        <begin position="99"/>
        <end position="121"/>
    </location>
</feature>
<keyword evidence="3" id="KW-1185">Reference proteome</keyword>
<evidence type="ECO:0000256" key="1">
    <source>
        <dbReference type="SAM" id="MobiDB-lite"/>
    </source>
</evidence>
<organism evidence="2 3">
    <name type="scientific">Streptomyces endocoffeicus</name>
    <dbReference type="NCBI Taxonomy" id="2898945"/>
    <lineage>
        <taxon>Bacteria</taxon>
        <taxon>Bacillati</taxon>
        <taxon>Actinomycetota</taxon>
        <taxon>Actinomycetes</taxon>
        <taxon>Kitasatosporales</taxon>
        <taxon>Streptomycetaceae</taxon>
        <taxon>Streptomyces</taxon>
    </lineage>
</organism>
<protein>
    <submittedName>
        <fullName evidence="2">Uncharacterized protein</fullName>
    </submittedName>
</protein>
<gene>
    <name evidence="2" type="ORF">JK364_32690</name>
</gene>
<comment type="caution">
    <text evidence="2">The sequence shown here is derived from an EMBL/GenBank/DDBJ whole genome shotgun (WGS) entry which is preliminary data.</text>
</comment>
<evidence type="ECO:0000313" key="3">
    <source>
        <dbReference type="Proteomes" id="UP000621510"/>
    </source>
</evidence>
<dbReference type="Proteomes" id="UP000621510">
    <property type="component" value="Unassembled WGS sequence"/>
</dbReference>
<proteinExistence type="predicted"/>